<evidence type="ECO:0000313" key="2">
    <source>
        <dbReference type="Proteomes" id="UP001597199"/>
    </source>
</evidence>
<accession>A0ABW4BG85</accession>
<protein>
    <submittedName>
        <fullName evidence="1">Uncharacterized protein</fullName>
    </submittedName>
</protein>
<dbReference type="RefSeq" id="WP_204118769.1">
    <property type="nucleotide sequence ID" value="NZ_BOLV01000007.1"/>
</dbReference>
<reference evidence="2" key="1">
    <citation type="journal article" date="2019" name="Int. J. Syst. Evol. Microbiol.">
        <title>The Global Catalogue of Microorganisms (GCM) 10K type strain sequencing project: providing services to taxonomists for standard genome sequencing and annotation.</title>
        <authorList>
            <consortium name="The Broad Institute Genomics Platform"/>
            <consortium name="The Broad Institute Genome Sequencing Center for Infectious Disease"/>
            <person name="Wu L."/>
            <person name="Ma J."/>
        </authorList>
    </citation>
    <scope>NUCLEOTIDE SEQUENCE [LARGE SCALE GENOMIC DNA]</scope>
    <source>
        <strain evidence="2">CCM 9110</strain>
    </source>
</reference>
<gene>
    <name evidence="1" type="ORF">ACFQ41_05275</name>
</gene>
<dbReference type="Proteomes" id="UP001597199">
    <property type="component" value="Unassembled WGS sequence"/>
</dbReference>
<evidence type="ECO:0000313" key="1">
    <source>
        <dbReference type="EMBL" id="MFD1398712.1"/>
    </source>
</evidence>
<dbReference type="EMBL" id="JBHTOA010000023">
    <property type="protein sequence ID" value="MFD1398712.1"/>
    <property type="molecule type" value="Genomic_DNA"/>
</dbReference>
<comment type="caution">
    <text evidence="1">The sequence shown here is derived from an EMBL/GenBank/DDBJ whole genome shotgun (WGS) entry which is preliminary data.</text>
</comment>
<sequence>MLDVKDSLANLTWTTTHHLAHIQNRHPFMRRWAVQFELAYTDFRVIQIALQLEGHHHDLLADFAQTYEAIHRYEFAFAGEGLEGFDQQYGDQLPDYAAQVDHFEDLVAQIRDLQA</sequence>
<keyword evidence="2" id="KW-1185">Reference proteome</keyword>
<proteinExistence type="predicted"/>
<organism evidence="1 2">
    <name type="scientific">Lacticaseibacillus suilingensis</name>
    <dbReference type="NCBI Taxonomy" id="2799577"/>
    <lineage>
        <taxon>Bacteria</taxon>
        <taxon>Bacillati</taxon>
        <taxon>Bacillota</taxon>
        <taxon>Bacilli</taxon>
        <taxon>Lactobacillales</taxon>
        <taxon>Lactobacillaceae</taxon>
        <taxon>Lacticaseibacillus</taxon>
    </lineage>
</organism>
<name>A0ABW4BG85_9LACO</name>